<dbReference type="Gene3D" id="3.40.50.300">
    <property type="entry name" value="P-loop containing nucleotide triphosphate hydrolases"/>
    <property type="match status" value="1"/>
</dbReference>
<dbReference type="PANTHER" id="PTHR42781">
    <property type="entry name" value="SPERMIDINE/PUTRESCINE IMPORT ATP-BINDING PROTEIN POTA"/>
    <property type="match status" value="1"/>
</dbReference>
<dbReference type="RefSeq" id="WP_068821502.1">
    <property type="nucleotide sequence ID" value="NZ_LWHJ01000022.1"/>
</dbReference>
<dbReference type="PROSITE" id="PS00211">
    <property type="entry name" value="ABC_TRANSPORTER_1"/>
    <property type="match status" value="1"/>
</dbReference>
<gene>
    <name evidence="5" type="ORF">A5893_04720</name>
</gene>
<evidence type="ECO:0000313" key="6">
    <source>
        <dbReference type="Proteomes" id="UP000078459"/>
    </source>
</evidence>
<keyword evidence="1" id="KW-0813">Transport</keyword>
<dbReference type="GO" id="GO:0016887">
    <property type="term" value="F:ATP hydrolysis activity"/>
    <property type="evidence" value="ECO:0007669"/>
    <property type="project" value="InterPro"/>
</dbReference>
<protein>
    <submittedName>
        <fullName evidence="5">Sugar ABC transporter ATP-binding protein</fullName>
    </submittedName>
</protein>
<dbReference type="InterPro" id="IPR003593">
    <property type="entry name" value="AAA+_ATPase"/>
</dbReference>
<dbReference type="InterPro" id="IPR017871">
    <property type="entry name" value="ABC_transporter-like_CS"/>
</dbReference>
<dbReference type="PANTHER" id="PTHR42781:SF4">
    <property type="entry name" value="SPERMIDINE_PUTRESCINE IMPORT ATP-BINDING PROTEIN POTA"/>
    <property type="match status" value="1"/>
</dbReference>
<dbReference type="Pfam" id="PF00005">
    <property type="entry name" value="ABC_tran"/>
    <property type="match status" value="1"/>
</dbReference>
<accession>A0A179DHS3</accession>
<evidence type="ECO:0000256" key="3">
    <source>
        <dbReference type="ARBA" id="ARBA00022840"/>
    </source>
</evidence>
<dbReference type="AlphaFoldDB" id="A0A179DHS3"/>
<evidence type="ECO:0000313" key="5">
    <source>
        <dbReference type="EMBL" id="OAQ40260.1"/>
    </source>
</evidence>
<dbReference type="SMART" id="SM00382">
    <property type="entry name" value="AAA"/>
    <property type="match status" value="1"/>
</dbReference>
<keyword evidence="2" id="KW-0547">Nucleotide-binding</keyword>
<dbReference type="GO" id="GO:0005524">
    <property type="term" value="F:ATP binding"/>
    <property type="evidence" value="ECO:0007669"/>
    <property type="project" value="UniProtKB-KW"/>
</dbReference>
<dbReference type="InterPro" id="IPR050093">
    <property type="entry name" value="ABC_SmlMolc_Importer"/>
</dbReference>
<keyword evidence="3 5" id="KW-0067">ATP-binding</keyword>
<dbReference type="Proteomes" id="UP000078459">
    <property type="component" value="Unassembled WGS sequence"/>
</dbReference>
<proteinExistence type="predicted"/>
<dbReference type="InterPro" id="IPR003439">
    <property type="entry name" value="ABC_transporter-like_ATP-bd"/>
</dbReference>
<evidence type="ECO:0000259" key="4">
    <source>
        <dbReference type="PROSITE" id="PS50893"/>
    </source>
</evidence>
<feature type="domain" description="ABC transporter" evidence="4">
    <location>
        <begin position="4"/>
        <end position="238"/>
    </location>
</feature>
<keyword evidence="6" id="KW-1185">Reference proteome</keyword>
<name>A0A179DHS3_9SPHI</name>
<organism evidence="5 6">
    <name type="scientific">Pedobacter psychrophilus</name>
    <dbReference type="NCBI Taxonomy" id="1826909"/>
    <lineage>
        <taxon>Bacteria</taxon>
        <taxon>Pseudomonadati</taxon>
        <taxon>Bacteroidota</taxon>
        <taxon>Sphingobacteriia</taxon>
        <taxon>Sphingobacteriales</taxon>
        <taxon>Sphingobacteriaceae</taxon>
        <taxon>Pedobacter</taxon>
    </lineage>
</organism>
<dbReference type="STRING" id="1826909.A5893_04720"/>
<sequence length="326" mass="36469">MPLLQLNNVSRNFQEGIPSGVSGINLNIETGEIVTIIGESGSGKTTLLKLIYGYLIPQKGEVLYNGIKIKGPTEKLIPGHDEMKMVTQELTLNLYAKVFDNIASQLSNTDLQAKSQLTLQTMEFLRIDHLAEKKIVELSGGEQQRVAIAKAVITEPKVLLLDEPFSQIDSVLKKQLRDDIERLSKFLKITIIMVSHDPTDGLALSDQLLIVKDGKILRQGKPQDLYFDPQFAYVAKILGRANLLKNLSFLPQQNITYAVYPHQIKLNPYQGVAEGAVKSIHFSGAYQEVELVIESKVILVHDHQFLNLRTGDIVYFDVDNFQELAD</sequence>
<dbReference type="InterPro" id="IPR027417">
    <property type="entry name" value="P-loop_NTPase"/>
</dbReference>
<comment type="caution">
    <text evidence="5">The sequence shown here is derived from an EMBL/GenBank/DDBJ whole genome shotgun (WGS) entry which is preliminary data.</text>
</comment>
<reference evidence="5 6" key="1">
    <citation type="submission" date="2016-04" db="EMBL/GenBank/DDBJ databases">
        <authorList>
            <person name="Evans L.H."/>
            <person name="Alamgir A."/>
            <person name="Owens N."/>
            <person name="Weber N.D."/>
            <person name="Virtaneva K."/>
            <person name="Barbian K."/>
            <person name="Babar A."/>
            <person name="Rosenke K."/>
        </authorList>
    </citation>
    <scope>NUCLEOTIDE SEQUENCE [LARGE SCALE GENOMIC DNA]</scope>
    <source>
        <strain evidence="5 6">CCM 8644</strain>
    </source>
</reference>
<dbReference type="EMBL" id="LWHJ01000022">
    <property type="protein sequence ID" value="OAQ40260.1"/>
    <property type="molecule type" value="Genomic_DNA"/>
</dbReference>
<evidence type="ECO:0000256" key="1">
    <source>
        <dbReference type="ARBA" id="ARBA00022448"/>
    </source>
</evidence>
<evidence type="ECO:0000256" key="2">
    <source>
        <dbReference type="ARBA" id="ARBA00022741"/>
    </source>
</evidence>
<dbReference type="OrthoDB" id="9802264at2"/>
<dbReference type="PROSITE" id="PS50893">
    <property type="entry name" value="ABC_TRANSPORTER_2"/>
    <property type="match status" value="1"/>
</dbReference>
<dbReference type="SUPFAM" id="SSF52540">
    <property type="entry name" value="P-loop containing nucleoside triphosphate hydrolases"/>
    <property type="match status" value="1"/>
</dbReference>
<reference evidence="5 6" key="2">
    <citation type="submission" date="2016-06" db="EMBL/GenBank/DDBJ databases">
        <title>Pedobacter psychrophilus sp. nov., isolated from Antarctic fragmentary rock.</title>
        <authorList>
            <person name="Svec P."/>
        </authorList>
    </citation>
    <scope>NUCLEOTIDE SEQUENCE [LARGE SCALE GENOMIC DNA]</scope>
    <source>
        <strain evidence="5 6">CCM 8644</strain>
    </source>
</reference>